<dbReference type="EMBL" id="BPLQ01013393">
    <property type="protein sequence ID" value="GIY71811.1"/>
    <property type="molecule type" value="Genomic_DNA"/>
</dbReference>
<keyword evidence="2" id="KW-1185">Reference proteome</keyword>
<organism evidence="1 2">
    <name type="scientific">Caerostris darwini</name>
    <dbReference type="NCBI Taxonomy" id="1538125"/>
    <lineage>
        <taxon>Eukaryota</taxon>
        <taxon>Metazoa</taxon>
        <taxon>Ecdysozoa</taxon>
        <taxon>Arthropoda</taxon>
        <taxon>Chelicerata</taxon>
        <taxon>Arachnida</taxon>
        <taxon>Araneae</taxon>
        <taxon>Araneomorphae</taxon>
        <taxon>Entelegynae</taxon>
        <taxon>Araneoidea</taxon>
        <taxon>Araneidae</taxon>
        <taxon>Caerostris</taxon>
    </lineage>
</organism>
<evidence type="ECO:0000313" key="2">
    <source>
        <dbReference type="Proteomes" id="UP001054837"/>
    </source>
</evidence>
<comment type="caution">
    <text evidence="1">The sequence shown here is derived from an EMBL/GenBank/DDBJ whole genome shotgun (WGS) entry which is preliminary data.</text>
</comment>
<protein>
    <submittedName>
        <fullName evidence="1">Uncharacterized protein</fullName>
    </submittedName>
</protein>
<evidence type="ECO:0000313" key="1">
    <source>
        <dbReference type="EMBL" id="GIY71811.1"/>
    </source>
</evidence>
<accession>A0AAV4VN00</accession>
<gene>
    <name evidence="1" type="ORF">CDAR_423991</name>
</gene>
<dbReference type="Proteomes" id="UP001054837">
    <property type="component" value="Unassembled WGS sequence"/>
</dbReference>
<proteinExistence type="predicted"/>
<name>A0AAV4VN00_9ARAC</name>
<reference evidence="1 2" key="1">
    <citation type="submission" date="2021-06" db="EMBL/GenBank/DDBJ databases">
        <title>Caerostris darwini draft genome.</title>
        <authorList>
            <person name="Kono N."/>
            <person name="Arakawa K."/>
        </authorList>
    </citation>
    <scope>NUCLEOTIDE SEQUENCE [LARGE SCALE GENOMIC DNA]</scope>
</reference>
<sequence>MEDGDWYRELFSSEEGKSLPQVSVPLCGLRCRGLWSHCKGGPPPIISPLGTPSRLQFKREIFCRVSVGFVYFSNTLLRSRIPTPSQVEPVVPSNNNNQLAGWWWWRVRKISPPPTCRRAATRIESFRKL</sequence>
<dbReference type="AlphaFoldDB" id="A0AAV4VN00"/>